<proteinExistence type="predicted"/>
<name>A0A397S7T8_9GLOM</name>
<gene>
    <name evidence="2" type="ORF">C1645_838824</name>
</gene>
<dbReference type="EMBL" id="QKYT01000983">
    <property type="protein sequence ID" value="RIA80375.1"/>
    <property type="molecule type" value="Genomic_DNA"/>
</dbReference>
<protein>
    <submittedName>
        <fullName evidence="2">Uncharacterized protein</fullName>
    </submittedName>
</protein>
<keyword evidence="3" id="KW-1185">Reference proteome</keyword>
<comment type="caution">
    <text evidence="2">The sequence shown here is derived from an EMBL/GenBank/DDBJ whole genome shotgun (WGS) entry which is preliminary data.</text>
</comment>
<evidence type="ECO:0000256" key="1">
    <source>
        <dbReference type="SAM" id="MobiDB-lite"/>
    </source>
</evidence>
<reference evidence="2 3" key="1">
    <citation type="submission" date="2018-06" db="EMBL/GenBank/DDBJ databases">
        <title>Comparative genomics reveals the genomic features of Rhizophagus irregularis, R. cerebriforme, R. diaphanum and Gigaspora rosea, and their symbiotic lifestyle signature.</title>
        <authorList>
            <person name="Morin E."/>
            <person name="San Clemente H."/>
            <person name="Chen E.C.H."/>
            <person name="De La Providencia I."/>
            <person name="Hainaut M."/>
            <person name="Kuo A."/>
            <person name="Kohler A."/>
            <person name="Murat C."/>
            <person name="Tang N."/>
            <person name="Roy S."/>
            <person name="Loubradou J."/>
            <person name="Henrissat B."/>
            <person name="Grigoriev I.V."/>
            <person name="Corradi N."/>
            <person name="Roux C."/>
            <person name="Martin F.M."/>
        </authorList>
    </citation>
    <scope>NUCLEOTIDE SEQUENCE [LARGE SCALE GENOMIC DNA]</scope>
    <source>
        <strain evidence="2 3">DAOM 227022</strain>
    </source>
</reference>
<evidence type="ECO:0000313" key="3">
    <source>
        <dbReference type="Proteomes" id="UP000265703"/>
    </source>
</evidence>
<sequence length="685" mass="78340">MPNHRISKFGTVAFTMVDISLNCRLFRDVEENYTFTIIVNTANSVENFKKDIKEKIKQTGNDIFDETRGLIGDYWVKQPLKEFTQIIVDSPYLTVLRKLNSLTILSQDLNPTNISLQQLYNEQYIKQGNILLYDRTYKNVKFTRKFKIKDIYNTRKLLVIPTSADNEETLMLFGSLSELELYILKSDACFKDITWATGSAYNWFFIIDEGVNKGSITELRRQYVRHKTINPTEEAENQKKLNMGPEKLGERQLLPILDPTRSRLLKNVKNKFLMEFKKKVPFYCVCEGLVDDKEVIVAFVDQPEEEPVHLPAEFEGFLVLISYKALVLYHRSFHKNLVPGISLGNLDEPLNANTHGPLFQNTVEPNKTFILTAKHAVGKQGEEFLTTKVNASVCAKVTKYNFIGADPACNYIDYAFCETVEDREIPEIPNVPLGEHIHIRRIKTSVNDDTSFVYVQKVGRTTESTRGLIQDTLESFFSPIIKKKNKKKPRGRRERFALQVFGLVDVETKKVQPFSDRGDSGAAVFDDDGKLWGICIAGIPGLETDNMEIEKEIPISVTSPPDNLTQNNSKPNKKAESSTPPPKSSKKAKKEQYFGQIVSGRLVFRTMQMKNSFLSLIDFGKGFEEHFIFQDKKFMEYHYLAAIKLVKDAKASTSSSKKNKDYKKSSSKPFTSGKKNDKFTTYDLR</sequence>
<evidence type="ECO:0000313" key="2">
    <source>
        <dbReference type="EMBL" id="RIA80375.1"/>
    </source>
</evidence>
<feature type="region of interest" description="Disordered" evidence="1">
    <location>
        <begin position="554"/>
        <end position="592"/>
    </location>
</feature>
<feature type="compositionally biased region" description="Polar residues" evidence="1">
    <location>
        <begin position="556"/>
        <end position="570"/>
    </location>
</feature>
<feature type="region of interest" description="Disordered" evidence="1">
    <location>
        <begin position="648"/>
        <end position="685"/>
    </location>
</feature>
<dbReference type="AlphaFoldDB" id="A0A397S7T8"/>
<feature type="compositionally biased region" description="Basic and acidic residues" evidence="1">
    <location>
        <begin position="674"/>
        <end position="685"/>
    </location>
</feature>
<dbReference type="SUPFAM" id="SSF50494">
    <property type="entry name" value="Trypsin-like serine proteases"/>
    <property type="match status" value="1"/>
</dbReference>
<dbReference type="OrthoDB" id="5424209at2759"/>
<dbReference type="InterPro" id="IPR009003">
    <property type="entry name" value="Peptidase_S1_PA"/>
</dbReference>
<accession>A0A397S7T8</accession>
<organism evidence="2 3">
    <name type="scientific">Glomus cerebriforme</name>
    <dbReference type="NCBI Taxonomy" id="658196"/>
    <lineage>
        <taxon>Eukaryota</taxon>
        <taxon>Fungi</taxon>
        <taxon>Fungi incertae sedis</taxon>
        <taxon>Mucoromycota</taxon>
        <taxon>Glomeromycotina</taxon>
        <taxon>Glomeromycetes</taxon>
        <taxon>Glomerales</taxon>
        <taxon>Glomeraceae</taxon>
        <taxon>Glomus</taxon>
    </lineage>
</organism>
<dbReference type="Proteomes" id="UP000265703">
    <property type="component" value="Unassembled WGS sequence"/>
</dbReference>